<keyword evidence="6 13" id="KW-0255">Endonuclease</keyword>
<evidence type="ECO:0000256" key="3">
    <source>
        <dbReference type="ARBA" id="ARBA00022722"/>
    </source>
</evidence>
<comment type="subunit">
    <text evidence="10">The type I restriction/modification system is composed of three polypeptides R, M and S.</text>
</comment>
<comment type="function">
    <text evidence="10">Subunit R is required for both nuclease and ATPase activities, but not for modification.</text>
</comment>
<evidence type="ECO:0000256" key="9">
    <source>
        <dbReference type="ARBA" id="ARBA00023125"/>
    </source>
</evidence>
<evidence type="ECO:0000256" key="7">
    <source>
        <dbReference type="ARBA" id="ARBA00022801"/>
    </source>
</evidence>
<evidence type="ECO:0000256" key="2">
    <source>
        <dbReference type="ARBA" id="ARBA00008598"/>
    </source>
</evidence>
<keyword evidence="4 10" id="KW-0547">Nucleotide-binding</keyword>
<dbReference type="EMBL" id="DTHJ01000080">
    <property type="protein sequence ID" value="HHS62740.1"/>
    <property type="molecule type" value="Genomic_DNA"/>
</dbReference>
<evidence type="ECO:0000259" key="12">
    <source>
        <dbReference type="PROSITE" id="PS51192"/>
    </source>
</evidence>
<keyword evidence="3" id="KW-0540">Nuclease</keyword>
<dbReference type="Gene3D" id="3.40.50.300">
    <property type="entry name" value="P-loop containing nucleotide triphosphate hydrolases"/>
    <property type="match status" value="2"/>
</dbReference>
<dbReference type="InterPro" id="IPR055180">
    <property type="entry name" value="HsdR_RecA-like_helicase_dom_2"/>
</dbReference>
<feature type="domain" description="Helicase ATP-binding" evidence="12">
    <location>
        <begin position="288"/>
        <end position="452"/>
    </location>
</feature>
<dbReference type="InterPro" id="IPR021810">
    <property type="entry name" value="T1RH-like_C"/>
</dbReference>
<evidence type="ECO:0000256" key="5">
    <source>
        <dbReference type="ARBA" id="ARBA00022747"/>
    </source>
</evidence>
<dbReference type="SMART" id="SM00487">
    <property type="entry name" value="DEXDc"/>
    <property type="match status" value="1"/>
</dbReference>
<evidence type="ECO:0000256" key="10">
    <source>
        <dbReference type="RuleBase" id="RU364115"/>
    </source>
</evidence>
<dbReference type="GO" id="GO:0009307">
    <property type="term" value="P:DNA restriction-modification system"/>
    <property type="evidence" value="ECO:0007669"/>
    <property type="project" value="UniProtKB-KW"/>
</dbReference>
<dbReference type="InterPro" id="IPR040980">
    <property type="entry name" value="SWI2_SNF2"/>
</dbReference>
<sequence length="1056" mass="122290">MTPRNDRYSEESLVERPAMKLFGQLGWSAQNCFHEFNDNGKSFLGRETKADVILISKLKPALKKINPSLSETVINEAIKILIADRSLMGMVSANREVFDLLKNGVLVSYLNNKNEQVSERVKIIDWVNIENNDFFLASQFWISGEMYTRRVDILGFVNGVPLLFMELKASHKNLKKAYDENLRDYKSTIPQVFWFNGVIILSNGSQSRVGTISAEWDHFSEWKKINSEGEKGIVSLDTVIRGVCEKARFMDILENYTLFKEEKNGPIKIIAKNHQYLGVENSIKVFQKMRENKGRLGVFWHTQGSGKTESMIFFSQKILRKIPGNWTFVVVTDRNELDEQTYKRFVRSGIIQGKQEWAETSEDLRRLLKEDHRYVFTTIQKFRTEKGTVHPVISNRSDIVVITDEAHRTQYDIFAMNMRNALPNAGFIAFTGTPLIVGEEKTKEVFGDYVSIYNFKQAIDDRATVPLYYENRKPKVQLVNLSLNDDIQHILEEAELDESQEQKFEREFSKEYQLVTREDRLEDIAQDIVVHFMNRGFMGKAMVVSIDKATAVRMYDKVKKYWNEYIDKLQKEKAKAIDDKVMEDLEKKIDYMKQTDMAVVVSQSQNEIEDLRAKGVDIKPHRIRMNKEALDEKFKDPDDPLRIVFVCAMWMTGFDVPSCSTIYLDKPMKNHTLMQTIARVNRVFGENKVVGLIVDYIGVLKNLNQALAIYAAPVGECGVGTPIIEKSELVEQLRKDIKEIKELLDEWKISLSKIMTAEGLKCINLIDDAVECILENEERQSMFKEKNAIIQKTYKAILPDTSASEFQPIVKLLQVLADKLGSISPTVDISDVLKKVSELLDKSVKVDTRYLADVREEYKAGKILDLSKIDIDKLQEEFNKGRKRILAEQLRKAIEVRLHALCMLNRFRIDYMERFQQLIDEYNAGSMNVEEYYRRLLEFVKNLREEEKRALSENLSEEELAVYDLLVNPPLKMTQKEILAVKKIAHDLLEKLKSEKLVLDWRKKQQARASVKICIEEMLENLPPIFSSEIYHQKCGLIYQHIYESYYGSGMSVYAH</sequence>
<dbReference type="Gene3D" id="3.90.1570.50">
    <property type="match status" value="1"/>
</dbReference>
<dbReference type="Pfam" id="PF11867">
    <property type="entry name" value="T1RH-like_C"/>
    <property type="match status" value="1"/>
</dbReference>
<dbReference type="EC" id="3.1.21.3" evidence="10"/>
<protein>
    <recommendedName>
        <fullName evidence="10">Type I restriction enzyme endonuclease subunit</fullName>
        <shortName evidence="10">R protein</shortName>
        <ecNumber evidence="10">3.1.21.3</ecNumber>
    </recommendedName>
</protein>
<comment type="catalytic activity">
    <reaction evidence="1 10">
        <text>Endonucleolytic cleavage of DNA to give random double-stranded fragments with terminal 5'-phosphates, ATP is simultaneously hydrolyzed.</text>
        <dbReference type="EC" id="3.1.21.3"/>
    </reaction>
</comment>
<evidence type="ECO:0000256" key="11">
    <source>
        <dbReference type="SAM" id="Coils"/>
    </source>
</evidence>
<reference evidence="13" key="1">
    <citation type="journal article" date="2020" name="mSystems">
        <title>Genome- and Community-Level Interaction Insights into Carbon Utilization and Element Cycling Functions of Hydrothermarchaeota in Hydrothermal Sediment.</title>
        <authorList>
            <person name="Zhou Z."/>
            <person name="Liu Y."/>
            <person name="Xu W."/>
            <person name="Pan J."/>
            <person name="Luo Z.H."/>
            <person name="Li M."/>
        </authorList>
    </citation>
    <scope>NUCLEOTIDE SEQUENCE [LARGE SCALE GENOMIC DNA]</scope>
    <source>
        <strain evidence="13">SpSt-783</strain>
    </source>
</reference>
<dbReference type="InterPro" id="IPR014001">
    <property type="entry name" value="Helicase_ATP-bd"/>
</dbReference>
<dbReference type="PANTHER" id="PTHR30195">
    <property type="entry name" value="TYPE I SITE-SPECIFIC DEOXYRIBONUCLEASE PROTEIN SUBUNIT M AND R"/>
    <property type="match status" value="1"/>
</dbReference>
<dbReference type="InterPro" id="IPR004473">
    <property type="entry name" value="Restrct_endonuc_typeI_HsdR"/>
</dbReference>
<feature type="coiled-coil region" evidence="11">
    <location>
        <begin position="929"/>
        <end position="960"/>
    </location>
</feature>
<keyword evidence="11" id="KW-0175">Coiled coil</keyword>
<keyword evidence="8 10" id="KW-0067">ATP-binding</keyword>
<accession>A0A7C6EGP0</accession>
<comment type="similarity">
    <text evidence="2 10">Belongs to the HsdR family.</text>
</comment>
<dbReference type="NCBIfam" id="TIGR00348">
    <property type="entry name" value="hsdR"/>
    <property type="match status" value="1"/>
</dbReference>
<keyword evidence="9 10" id="KW-0238">DNA-binding</keyword>
<dbReference type="GO" id="GO:0009035">
    <property type="term" value="F:type I site-specific deoxyribonuclease activity"/>
    <property type="evidence" value="ECO:0007669"/>
    <property type="project" value="UniProtKB-EC"/>
</dbReference>
<dbReference type="Pfam" id="PF22679">
    <property type="entry name" value="T1R_D3-like"/>
    <property type="match status" value="1"/>
</dbReference>
<dbReference type="Pfam" id="PF04313">
    <property type="entry name" value="HSDR_N"/>
    <property type="match status" value="1"/>
</dbReference>
<gene>
    <name evidence="13" type="ORF">ENV70_03875</name>
</gene>
<dbReference type="PANTHER" id="PTHR30195:SF15">
    <property type="entry name" value="TYPE I RESTRICTION ENZYME HINDI ENDONUCLEASE SUBUNIT"/>
    <property type="match status" value="1"/>
</dbReference>
<dbReference type="InterPro" id="IPR007409">
    <property type="entry name" value="Restrct_endonuc_type1_HsdR_N"/>
</dbReference>
<dbReference type="CDD" id="cd18800">
    <property type="entry name" value="SF2_C_EcoR124I-like"/>
    <property type="match status" value="1"/>
</dbReference>
<dbReference type="PROSITE" id="PS51192">
    <property type="entry name" value="HELICASE_ATP_BIND_1"/>
    <property type="match status" value="1"/>
</dbReference>
<keyword evidence="7 10" id="KW-0378">Hydrolase</keyword>
<dbReference type="AlphaFoldDB" id="A0A7C6EGP0"/>
<dbReference type="CDD" id="cd22332">
    <property type="entry name" value="HsdR_N"/>
    <property type="match status" value="1"/>
</dbReference>
<evidence type="ECO:0000256" key="8">
    <source>
        <dbReference type="ARBA" id="ARBA00022840"/>
    </source>
</evidence>
<evidence type="ECO:0000256" key="6">
    <source>
        <dbReference type="ARBA" id="ARBA00022759"/>
    </source>
</evidence>
<evidence type="ECO:0000313" key="13">
    <source>
        <dbReference type="EMBL" id="HHS62740.1"/>
    </source>
</evidence>
<proteinExistence type="inferred from homology"/>
<evidence type="ECO:0000256" key="1">
    <source>
        <dbReference type="ARBA" id="ARBA00000851"/>
    </source>
</evidence>
<evidence type="ECO:0000256" key="4">
    <source>
        <dbReference type="ARBA" id="ARBA00022741"/>
    </source>
</evidence>
<dbReference type="SUPFAM" id="SSF52540">
    <property type="entry name" value="P-loop containing nucleoside triphosphate hydrolases"/>
    <property type="match status" value="2"/>
</dbReference>
<dbReference type="Pfam" id="PF18766">
    <property type="entry name" value="SWI2_SNF2"/>
    <property type="match status" value="1"/>
</dbReference>
<dbReference type="InterPro" id="IPR051268">
    <property type="entry name" value="Type-I_R_enzyme_R_subunit"/>
</dbReference>
<keyword evidence="5 10" id="KW-0680">Restriction system</keyword>
<organism evidence="13">
    <name type="scientific">candidate division WOR-3 bacterium</name>
    <dbReference type="NCBI Taxonomy" id="2052148"/>
    <lineage>
        <taxon>Bacteria</taxon>
        <taxon>Bacteria division WOR-3</taxon>
    </lineage>
</organism>
<dbReference type="GO" id="GO:0005524">
    <property type="term" value="F:ATP binding"/>
    <property type="evidence" value="ECO:0007669"/>
    <property type="project" value="UniProtKB-KW"/>
</dbReference>
<dbReference type="GO" id="GO:0003677">
    <property type="term" value="F:DNA binding"/>
    <property type="evidence" value="ECO:0007669"/>
    <property type="project" value="UniProtKB-KW"/>
</dbReference>
<name>A0A7C6EGP0_UNCW3</name>
<feature type="coiled-coil region" evidence="11">
    <location>
        <begin position="723"/>
        <end position="750"/>
    </location>
</feature>
<dbReference type="InterPro" id="IPR027417">
    <property type="entry name" value="P-loop_NTPase"/>
</dbReference>
<comment type="caution">
    <text evidence="13">The sequence shown here is derived from an EMBL/GenBank/DDBJ whole genome shotgun (WGS) entry which is preliminary data.</text>
</comment>